<keyword evidence="5" id="KW-0732">Signal</keyword>
<feature type="chain" id="PRO_5032362429" evidence="5">
    <location>
        <begin position="19"/>
        <end position="177"/>
    </location>
</feature>
<accession>A0A8B6DK99</accession>
<dbReference type="PROSITE" id="PS51892">
    <property type="entry name" value="SUBTILASE"/>
    <property type="match status" value="1"/>
</dbReference>
<sequence>MKIYFALLSLYLFHSVFGLRRSEFRDGEFTDRIVFTTSRKDDPKIWFNKEHPGFEYIEQFQIGQEVYIKAQIRQTRTREKLSTVKEDNDVNLLRGSPGIKWVQQEKGHVRVPKTVDTEWSNLWYLNDDVTPTMKVSSAWSAGYSGSGIVIAVVDDGLQTNHPDLAANVVSIKFEISE</sequence>
<reference evidence="6" key="1">
    <citation type="submission" date="2018-11" db="EMBL/GenBank/DDBJ databases">
        <authorList>
            <person name="Alioto T."/>
            <person name="Alioto T."/>
        </authorList>
    </citation>
    <scope>NUCLEOTIDE SEQUENCE</scope>
</reference>
<dbReference type="PANTHER" id="PTHR42884">
    <property type="entry name" value="PROPROTEIN CONVERTASE SUBTILISIN/KEXIN-RELATED"/>
    <property type="match status" value="1"/>
</dbReference>
<organism evidence="6 7">
    <name type="scientific">Mytilus galloprovincialis</name>
    <name type="common">Mediterranean mussel</name>
    <dbReference type="NCBI Taxonomy" id="29158"/>
    <lineage>
        <taxon>Eukaryota</taxon>
        <taxon>Metazoa</taxon>
        <taxon>Spiralia</taxon>
        <taxon>Lophotrochozoa</taxon>
        <taxon>Mollusca</taxon>
        <taxon>Bivalvia</taxon>
        <taxon>Autobranchia</taxon>
        <taxon>Pteriomorphia</taxon>
        <taxon>Mytilida</taxon>
        <taxon>Mytiloidea</taxon>
        <taxon>Mytilidae</taxon>
        <taxon>Mytilinae</taxon>
        <taxon>Mytilus</taxon>
    </lineage>
</organism>
<dbReference type="AlphaFoldDB" id="A0A8B6DK99"/>
<dbReference type="SUPFAM" id="SSF52743">
    <property type="entry name" value="Subtilisin-like"/>
    <property type="match status" value="1"/>
</dbReference>
<evidence type="ECO:0000256" key="2">
    <source>
        <dbReference type="ARBA" id="ARBA00022801"/>
    </source>
</evidence>
<dbReference type="OrthoDB" id="6255718at2759"/>
<dbReference type="GO" id="GO:0004252">
    <property type="term" value="F:serine-type endopeptidase activity"/>
    <property type="evidence" value="ECO:0007669"/>
    <property type="project" value="InterPro"/>
</dbReference>
<name>A0A8B6DK99_MYTGA</name>
<evidence type="ECO:0000313" key="7">
    <source>
        <dbReference type="Proteomes" id="UP000596742"/>
    </source>
</evidence>
<feature type="signal peptide" evidence="5">
    <location>
        <begin position="1"/>
        <end position="18"/>
    </location>
</feature>
<evidence type="ECO:0000256" key="4">
    <source>
        <dbReference type="PROSITE-ProRule" id="PRU01240"/>
    </source>
</evidence>
<keyword evidence="1" id="KW-0645">Protease</keyword>
<gene>
    <name evidence="6" type="ORF">MGAL_10B043316</name>
</gene>
<dbReference type="Proteomes" id="UP000596742">
    <property type="component" value="Unassembled WGS sequence"/>
</dbReference>
<comment type="caution">
    <text evidence="6">The sequence shown here is derived from an EMBL/GenBank/DDBJ whole genome shotgun (WGS) entry which is preliminary data.</text>
</comment>
<dbReference type="GO" id="GO:0016485">
    <property type="term" value="P:protein processing"/>
    <property type="evidence" value="ECO:0007669"/>
    <property type="project" value="TreeGrafter"/>
</dbReference>
<keyword evidence="2" id="KW-0378">Hydrolase</keyword>
<protein>
    <submittedName>
        <fullName evidence="6">Uncharacterized protein</fullName>
    </submittedName>
</protein>
<dbReference type="InterPro" id="IPR023827">
    <property type="entry name" value="Peptidase_S8_Asp-AS"/>
</dbReference>
<proteinExistence type="inferred from homology"/>
<dbReference type="PANTHER" id="PTHR42884:SF14">
    <property type="entry name" value="NEUROENDOCRINE CONVERTASE 1"/>
    <property type="match status" value="1"/>
</dbReference>
<keyword evidence="3" id="KW-0720">Serine protease</keyword>
<comment type="similarity">
    <text evidence="4">Belongs to the peptidase S8 family.</text>
</comment>
<evidence type="ECO:0000256" key="3">
    <source>
        <dbReference type="ARBA" id="ARBA00022825"/>
    </source>
</evidence>
<comment type="caution">
    <text evidence="4">Lacks conserved residue(s) required for the propagation of feature annotation.</text>
</comment>
<dbReference type="EMBL" id="UYJE01003514">
    <property type="protein sequence ID" value="VDI19945.1"/>
    <property type="molecule type" value="Genomic_DNA"/>
</dbReference>
<evidence type="ECO:0000313" key="6">
    <source>
        <dbReference type="EMBL" id="VDI19945.1"/>
    </source>
</evidence>
<dbReference type="InterPro" id="IPR036852">
    <property type="entry name" value="Peptidase_S8/S53_dom_sf"/>
</dbReference>
<dbReference type="GO" id="GO:0016020">
    <property type="term" value="C:membrane"/>
    <property type="evidence" value="ECO:0007669"/>
    <property type="project" value="TreeGrafter"/>
</dbReference>
<evidence type="ECO:0000256" key="1">
    <source>
        <dbReference type="ARBA" id="ARBA00022670"/>
    </source>
</evidence>
<dbReference type="PROSITE" id="PS00136">
    <property type="entry name" value="SUBTILASE_ASP"/>
    <property type="match status" value="1"/>
</dbReference>
<keyword evidence="7" id="KW-1185">Reference proteome</keyword>
<dbReference type="Gene3D" id="3.40.50.200">
    <property type="entry name" value="Peptidase S8/S53 domain"/>
    <property type="match status" value="1"/>
</dbReference>
<evidence type="ECO:0000256" key="5">
    <source>
        <dbReference type="SAM" id="SignalP"/>
    </source>
</evidence>